<evidence type="ECO:0000256" key="1">
    <source>
        <dbReference type="PROSITE-ProRule" id="PRU00339"/>
    </source>
</evidence>
<dbReference type="PROSITE" id="PS50005">
    <property type="entry name" value="TPR"/>
    <property type="match status" value="2"/>
</dbReference>
<keyword evidence="4" id="KW-1185">Reference proteome</keyword>
<dbReference type="STRING" id="1448308.A0A2T2NZY6"/>
<dbReference type="PRINTS" id="PR00364">
    <property type="entry name" value="DISEASERSIST"/>
</dbReference>
<dbReference type="Pfam" id="PF13424">
    <property type="entry name" value="TPR_12"/>
    <property type="match status" value="1"/>
</dbReference>
<name>A0A2T2NZY6_CORCC</name>
<gene>
    <name evidence="3" type="ORF">BS50DRAFT_265816</name>
</gene>
<evidence type="ECO:0000313" key="3">
    <source>
        <dbReference type="EMBL" id="PSN70658.1"/>
    </source>
</evidence>
<dbReference type="GO" id="GO:0043531">
    <property type="term" value="F:ADP binding"/>
    <property type="evidence" value="ECO:0007669"/>
    <property type="project" value="InterPro"/>
</dbReference>
<evidence type="ECO:0000259" key="2">
    <source>
        <dbReference type="Pfam" id="PF00931"/>
    </source>
</evidence>
<dbReference type="Pfam" id="PF00931">
    <property type="entry name" value="NB-ARC"/>
    <property type="match status" value="1"/>
</dbReference>
<dbReference type="AlphaFoldDB" id="A0A2T2NZY6"/>
<dbReference type="InterPro" id="IPR011990">
    <property type="entry name" value="TPR-like_helical_dom_sf"/>
</dbReference>
<organism evidence="3 4">
    <name type="scientific">Corynespora cassiicola Philippines</name>
    <dbReference type="NCBI Taxonomy" id="1448308"/>
    <lineage>
        <taxon>Eukaryota</taxon>
        <taxon>Fungi</taxon>
        <taxon>Dikarya</taxon>
        <taxon>Ascomycota</taxon>
        <taxon>Pezizomycotina</taxon>
        <taxon>Dothideomycetes</taxon>
        <taxon>Pleosporomycetidae</taxon>
        <taxon>Pleosporales</taxon>
        <taxon>Corynesporascaceae</taxon>
        <taxon>Corynespora</taxon>
    </lineage>
</organism>
<dbReference type="InterPro" id="IPR019734">
    <property type="entry name" value="TPR_rpt"/>
</dbReference>
<protein>
    <recommendedName>
        <fullName evidence="2">NB-ARC domain-containing protein</fullName>
    </recommendedName>
</protein>
<dbReference type="PANTHER" id="PTHR46082:SF6">
    <property type="entry name" value="AAA+ ATPASE DOMAIN-CONTAINING PROTEIN-RELATED"/>
    <property type="match status" value="1"/>
</dbReference>
<dbReference type="Proteomes" id="UP000240883">
    <property type="component" value="Unassembled WGS sequence"/>
</dbReference>
<dbReference type="Gene3D" id="1.25.40.10">
    <property type="entry name" value="Tetratricopeptide repeat domain"/>
    <property type="match status" value="1"/>
</dbReference>
<dbReference type="InterPro" id="IPR027417">
    <property type="entry name" value="P-loop_NTPase"/>
</dbReference>
<dbReference type="Gene3D" id="3.40.50.300">
    <property type="entry name" value="P-loop containing nucleotide triphosphate hydrolases"/>
    <property type="match status" value="1"/>
</dbReference>
<reference evidence="3 4" key="1">
    <citation type="journal article" date="2018" name="Front. Microbiol.">
        <title>Genome-Wide Analysis of Corynespora cassiicola Leaf Fall Disease Putative Effectors.</title>
        <authorList>
            <person name="Lopez D."/>
            <person name="Ribeiro S."/>
            <person name="Label P."/>
            <person name="Fumanal B."/>
            <person name="Venisse J.S."/>
            <person name="Kohler A."/>
            <person name="de Oliveira R.R."/>
            <person name="Labutti K."/>
            <person name="Lipzen A."/>
            <person name="Lail K."/>
            <person name="Bauer D."/>
            <person name="Ohm R.A."/>
            <person name="Barry K.W."/>
            <person name="Spatafora J."/>
            <person name="Grigoriev I.V."/>
            <person name="Martin F.M."/>
            <person name="Pujade-Renaud V."/>
        </authorList>
    </citation>
    <scope>NUCLEOTIDE SEQUENCE [LARGE SCALE GENOMIC DNA]</scope>
    <source>
        <strain evidence="3 4">Philippines</strain>
    </source>
</reference>
<dbReference type="PANTHER" id="PTHR46082">
    <property type="entry name" value="ATP/GTP-BINDING PROTEIN-RELATED"/>
    <property type="match status" value="1"/>
</dbReference>
<feature type="repeat" description="TPR" evidence="1">
    <location>
        <begin position="460"/>
        <end position="493"/>
    </location>
</feature>
<dbReference type="OrthoDB" id="674604at2759"/>
<sequence>MRELERLLIRDGPATRRRNVVVVHGLGGIGKTQLAVEFARKHQHSFSGIFWLDGSSDTSLKQSFADMVQRLPRDELAAAGTETAVGRASADGDAAVHECWRWLSLSSNRRWLLIVDNVDRDHNDAEDSQAYNVKDYFPHADHGSVLITSRLAGLQRHGAGVRVGTVAAEQARAILESNAGREVKDADAMLKLLNGLPLALTQAGSYMRETNVSASAYIKHYNATWKQLMEKQGRFPPEEYGDRSVLTTWTMSYEQARRQSEEAACLLKLWGFLDSGEMWYELVAAGSGLAEETEVPGWLAKMAGDELEFGEAARLLLRYSLVEAVEGSGSGSGSGSSSYCYSMHSVLHRWCGQLAEGEERHELCRTAVGLVACSVPSESEADFWEKRKRILSHGIVVSGWIEKGGISCEKESVRKIIKPGHFYSLGYLLADENLLQAEKMYKRALEGFEEAWGPGHISTLDTVNSMGNLYAKQGRLDEAEAIYKRALEGKEQTWGPGHTSTLDTVNNIGLLYVKQGRLDEAEAMYTRALEGYEKAIGPSQVGTYVPALNSMWNFASLRERQGCEDNAREWYLKALSGYDKVLGPSHTNCQTMRDRLETLQLREDRSKTLTGKVLEEHVQLQSSLNSCLLSRKPDSKRHRLLKKLGLRSK</sequence>
<dbReference type="InterPro" id="IPR002182">
    <property type="entry name" value="NB-ARC"/>
</dbReference>
<accession>A0A2T2NZY6</accession>
<dbReference type="InterPro" id="IPR053137">
    <property type="entry name" value="NLR-like"/>
</dbReference>
<feature type="repeat" description="TPR" evidence="1">
    <location>
        <begin position="502"/>
        <end position="535"/>
    </location>
</feature>
<dbReference type="SMART" id="SM00028">
    <property type="entry name" value="TPR"/>
    <property type="match status" value="2"/>
</dbReference>
<dbReference type="SUPFAM" id="SSF52540">
    <property type="entry name" value="P-loop containing nucleoside triphosphate hydrolases"/>
    <property type="match status" value="1"/>
</dbReference>
<proteinExistence type="predicted"/>
<keyword evidence="1" id="KW-0802">TPR repeat</keyword>
<dbReference type="SUPFAM" id="SSF48452">
    <property type="entry name" value="TPR-like"/>
    <property type="match status" value="1"/>
</dbReference>
<evidence type="ECO:0000313" key="4">
    <source>
        <dbReference type="Proteomes" id="UP000240883"/>
    </source>
</evidence>
<dbReference type="EMBL" id="KZ678131">
    <property type="protein sequence ID" value="PSN70658.1"/>
    <property type="molecule type" value="Genomic_DNA"/>
</dbReference>
<feature type="domain" description="NB-ARC" evidence="2">
    <location>
        <begin position="18"/>
        <end position="169"/>
    </location>
</feature>